<evidence type="ECO:0000256" key="5">
    <source>
        <dbReference type="ARBA" id="ARBA00022970"/>
    </source>
</evidence>
<keyword evidence="9" id="KW-1185">Reference proteome</keyword>
<dbReference type="GO" id="GO:0015807">
    <property type="term" value="P:L-amino acid transport"/>
    <property type="evidence" value="ECO:0007669"/>
    <property type="project" value="TreeGrafter"/>
</dbReference>
<dbReference type="Gene3D" id="3.40.50.300">
    <property type="entry name" value="P-loop containing nucleotide triphosphate hydrolases"/>
    <property type="match status" value="1"/>
</dbReference>
<dbReference type="GO" id="GO:0015658">
    <property type="term" value="F:branched-chain amino acid transmembrane transporter activity"/>
    <property type="evidence" value="ECO:0007669"/>
    <property type="project" value="TreeGrafter"/>
</dbReference>
<dbReference type="InterPro" id="IPR027417">
    <property type="entry name" value="P-loop_NTPase"/>
</dbReference>
<dbReference type="Proteomes" id="UP000315914">
    <property type="component" value="Unassembled WGS sequence"/>
</dbReference>
<keyword evidence="2" id="KW-0813">Transport</keyword>
<evidence type="ECO:0000259" key="7">
    <source>
        <dbReference type="PROSITE" id="PS50893"/>
    </source>
</evidence>
<comment type="function">
    <text evidence="6">Involved in beta-(1--&gt;2)glucan export. Transmembrane domains (TMD) form a pore in the inner membrane and the ATP-binding domain (NBD) is responsible for energy generation.</text>
</comment>
<dbReference type="SUPFAM" id="SSF52540">
    <property type="entry name" value="P-loop containing nucleoside triphosphate hydrolases"/>
    <property type="match status" value="1"/>
</dbReference>
<dbReference type="OrthoDB" id="9806149at2"/>
<dbReference type="Pfam" id="PF00005">
    <property type="entry name" value="ABC_tran"/>
    <property type="match status" value="1"/>
</dbReference>
<sequence>MSLLTLNNIEVVYDSVFLAVKGISIEVPEGGLVALLGANGAGKSSVLKAISGLLRSERGAVSRGQATFRHENLLALDPPERVRRGLVHVLEGRRVFEHLSPAENLLAATTMHRDRTRVTRRLDEMLTLFPRLAERANAKAGYLSGGEQQMLAIARALMTEPKLILLDEPSLGLAPFLVDEIFDVIRRINAEQGVAVLLVEQNAVAALDLVQSAYLIEQGRVVMSGSAEALRANPDIQEAYLAGHNQVDYHAVKHYRRRKRWLA</sequence>
<dbReference type="EMBL" id="VITW01000001">
    <property type="protein sequence ID" value="TWB84659.1"/>
    <property type="molecule type" value="Genomic_DNA"/>
</dbReference>
<proteinExistence type="inferred from homology"/>
<keyword evidence="4 8" id="KW-0067">ATP-binding</keyword>
<name>A0A560KNB4_9BRAD</name>
<evidence type="ECO:0000313" key="8">
    <source>
        <dbReference type="EMBL" id="TWB84659.1"/>
    </source>
</evidence>
<evidence type="ECO:0000256" key="2">
    <source>
        <dbReference type="ARBA" id="ARBA00022448"/>
    </source>
</evidence>
<dbReference type="PROSITE" id="PS50893">
    <property type="entry name" value="ABC_TRANSPORTER_2"/>
    <property type="match status" value="1"/>
</dbReference>
<dbReference type="SMART" id="SM00382">
    <property type="entry name" value="AAA"/>
    <property type="match status" value="1"/>
</dbReference>
<dbReference type="STRING" id="1399419.A5906_13220"/>
<feature type="domain" description="ABC transporter" evidence="7">
    <location>
        <begin position="4"/>
        <end position="243"/>
    </location>
</feature>
<dbReference type="PANTHER" id="PTHR43820:SF8">
    <property type="entry name" value="ABC TRANSPORTER SUBSTRATE-BINDING PROTEIN"/>
    <property type="match status" value="1"/>
</dbReference>
<protein>
    <submittedName>
        <fullName evidence="8">Branched-chain amino acid transport system ATP-binding protein</fullName>
    </submittedName>
</protein>
<keyword evidence="5" id="KW-0029">Amino-acid transport</keyword>
<evidence type="ECO:0000256" key="4">
    <source>
        <dbReference type="ARBA" id="ARBA00022840"/>
    </source>
</evidence>
<dbReference type="InterPro" id="IPR017871">
    <property type="entry name" value="ABC_transporter-like_CS"/>
</dbReference>
<evidence type="ECO:0000256" key="1">
    <source>
        <dbReference type="ARBA" id="ARBA00005417"/>
    </source>
</evidence>
<dbReference type="InterPro" id="IPR003593">
    <property type="entry name" value="AAA+_ATPase"/>
</dbReference>
<dbReference type="InterPro" id="IPR003439">
    <property type="entry name" value="ABC_transporter-like_ATP-bd"/>
</dbReference>
<dbReference type="AlphaFoldDB" id="A0A560KNB4"/>
<keyword evidence="3" id="KW-0547">Nucleotide-binding</keyword>
<dbReference type="RefSeq" id="WP_080139746.1">
    <property type="nucleotide sequence ID" value="NZ_LWIG01000057.1"/>
</dbReference>
<accession>A0A560KNB4</accession>
<comment type="caution">
    <text evidence="8">The sequence shown here is derived from an EMBL/GenBank/DDBJ whole genome shotgun (WGS) entry which is preliminary data.</text>
</comment>
<reference evidence="8 9" key="1">
    <citation type="submission" date="2019-06" db="EMBL/GenBank/DDBJ databases">
        <title>Genomic Encyclopedia of Type Strains, Phase IV (KMG-V): Genome sequencing to study the core and pangenomes of soil and plant-associated prokaryotes.</title>
        <authorList>
            <person name="Whitman W."/>
        </authorList>
    </citation>
    <scope>NUCLEOTIDE SEQUENCE [LARGE SCALE GENOMIC DNA]</scope>
    <source>
        <strain evidence="8 9">BR 10556</strain>
    </source>
</reference>
<comment type="similarity">
    <text evidence="1">Belongs to the ABC transporter superfamily.</text>
</comment>
<evidence type="ECO:0000313" key="9">
    <source>
        <dbReference type="Proteomes" id="UP000315914"/>
    </source>
</evidence>
<evidence type="ECO:0000256" key="6">
    <source>
        <dbReference type="ARBA" id="ARBA00024722"/>
    </source>
</evidence>
<dbReference type="CDD" id="cd03224">
    <property type="entry name" value="ABC_TM1139_LivF_branched"/>
    <property type="match status" value="1"/>
</dbReference>
<evidence type="ECO:0000256" key="3">
    <source>
        <dbReference type="ARBA" id="ARBA00022741"/>
    </source>
</evidence>
<organism evidence="8 9">
    <name type="scientific">Bradyrhizobium sacchari</name>
    <dbReference type="NCBI Taxonomy" id="1399419"/>
    <lineage>
        <taxon>Bacteria</taxon>
        <taxon>Pseudomonadati</taxon>
        <taxon>Pseudomonadota</taxon>
        <taxon>Alphaproteobacteria</taxon>
        <taxon>Hyphomicrobiales</taxon>
        <taxon>Nitrobacteraceae</taxon>
        <taxon>Bradyrhizobium</taxon>
    </lineage>
</organism>
<dbReference type="PANTHER" id="PTHR43820">
    <property type="entry name" value="HIGH-AFFINITY BRANCHED-CHAIN AMINO ACID TRANSPORT ATP-BINDING PROTEIN LIVF"/>
    <property type="match status" value="1"/>
</dbReference>
<dbReference type="PROSITE" id="PS00211">
    <property type="entry name" value="ABC_TRANSPORTER_1"/>
    <property type="match status" value="1"/>
</dbReference>
<dbReference type="GO" id="GO:0016887">
    <property type="term" value="F:ATP hydrolysis activity"/>
    <property type="evidence" value="ECO:0007669"/>
    <property type="project" value="InterPro"/>
</dbReference>
<dbReference type="InterPro" id="IPR052156">
    <property type="entry name" value="BCAA_Transport_ATP-bd_LivF"/>
</dbReference>
<gene>
    <name evidence="8" type="ORF">FBZ95_1011104</name>
</gene>
<dbReference type="GO" id="GO:0005524">
    <property type="term" value="F:ATP binding"/>
    <property type="evidence" value="ECO:0007669"/>
    <property type="project" value="UniProtKB-KW"/>
</dbReference>